<dbReference type="EMBL" id="JAXAFJ010000009">
    <property type="protein sequence ID" value="MDX6807133.1"/>
    <property type="molecule type" value="Genomic_DNA"/>
</dbReference>
<proteinExistence type="predicted"/>
<name>A0ABU4RSH0_9HYPH</name>
<keyword evidence="2" id="KW-1185">Reference proteome</keyword>
<sequence length="85" mass="9751">MEHEEDEAGVISDIDPPVFVDPDLIRMHPQQIARTLRGLNADGRRICELKWFGSEDVRVGSDLKVEERHFVPYRIGITGRRALKP</sequence>
<accession>A0ABU4RSH0</accession>
<evidence type="ECO:0000313" key="1">
    <source>
        <dbReference type="EMBL" id="MDX6807133.1"/>
    </source>
</evidence>
<dbReference type="Proteomes" id="UP001274321">
    <property type="component" value="Unassembled WGS sequence"/>
</dbReference>
<comment type="caution">
    <text evidence="1">The sequence shown here is derived from an EMBL/GenBank/DDBJ whole genome shotgun (WGS) entry which is preliminary data.</text>
</comment>
<reference evidence="1 2" key="1">
    <citation type="submission" date="2023-11" db="EMBL/GenBank/DDBJ databases">
        <authorList>
            <person name="Bao R."/>
        </authorList>
    </citation>
    <scope>NUCLEOTIDE SEQUENCE [LARGE SCALE GENOMIC DNA]</scope>
    <source>
        <strain evidence="1 2">PJ23</strain>
    </source>
</reference>
<organism evidence="1 2">
    <name type="scientific">Terrihabitans rhizophilus</name>
    <dbReference type="NCBI Taxonomy" id="3092662"/>
    <lineage>
        <taxon>Bacteria</taxon>
        <taxon>Pseudomonadati</taxon>
        <taxon>Pseudomonadota</taxon>
        <taxon>Alphaproteobacteria</taxon>
        <taxon>Hyphomicrobiales</taxon>
        <taxon>Terrihabitans</taxon>
    </lineage>
</organism>
<protein>
    <submittedName>
        <fullName evidence="1">Uncharacterized protein</fullName>
    </submittedName>
</protein>
<gene>
    <name evidence="1" type="ORF">SCD90_13765</name>
</gene>
<evidence type="ECO:0000313" key="2">
    <source>
        <dbReference type="Proteomes" id="UP001274321"/>
    </source>
</evidence>